<protein>
    <submittedName>
        <fullName evidence="1">Uncharacterized protein</fullName>
    </submittedName>
</protein>
<keyword evidence="2" id="KW-1185">Reference proteome</keyword>
<dbReference type="Proteomes" id="UP001611251">
    <property type="component" value="Unassembled WGS sequence"/>
</dbReference>
<evidence type="ECO:0000313" key="2">
    <source>
        <dbReference type="Proteomes" id="UP001611251"/>
    </source>
</evidence>
<comment type="caution">
    <text evidence="1">The sequence shown here is derived from an EMBL/GenBank/DDBJ whole genome shotgun (WGS) entry which is preliminary data.</text>
</comment>
<organism evidence="1 2">
    <name type="scientific">Pantoea osteomyelitidis</name>
    <dbReference type="NCBI Taxonomy" id="3230026"/>
    <lineage>
        <taxon>Bacteria</taxon>
        <taxon>Pseudomonadati</taxon>
        <taxon>Pseudomonadota</taxon>
        <taxon>Gammaproteobacteria</taxon>
        <taxon>Enterobacterales</taxon>
        <taxon>Erwiniaceae</taxon>
        <taxon>Pantoea</taxon>
    </lineage>
</organism>
<reference evidence="1 2" key="1">
    <citation type="submission" date="2024-08" db="EMBL/GenBank/DDBJ databases">
        <title>Pantoea ronii - a newly identified human opportunistic pathogen.</title>
        <authorList>
            <person name="Keidar-Friedman D."/>
            <person name="Sorek N."/>
            <person name="Leshin-Carmel D."/>
            <person name="Tsur A."/>
            <person name="Amsalem M."/>
            <person name="Tolkach D."/>
            <person name="Brosh-Nissimov T."/>
        </authorList>
    </citation>
    <scope>NUCLEOTIDE SEQUENCE [LARGE SCALE GENOMIC DNA]</scope>
    <source>
        <strain evidence="1 2">AA23256</strain>
    </source>
</reference>
<evidence type="ECO:0000313" key="1">
    <source>
        <dbReference type="EMBL" id="MFH8133253.1"/>
    </source>
</evidence>
<accession>A0ABW7PST1</accession>
<proteinExistence type="predicted"/>
<dbReference type="EMBL" id="JBGFSN010000003">
    <property type="protein sequence ID" value="MFH8133253.1"/>
    <property type="molecule type" value="Genomic_DNA"/>
</dbReference>
<gene>
    <name evidence="1" type="ORF">ABU178_03530</name>
</gene>
<sequence>MKKFAGSEPIISITDKGKRIYANPSTGVQVVEDMNGKYFRIYNPSIAGKRAYLDLEGNVPNNKTLENGNLAGRSQSEYNEVTHFKIKGE</sequence>
<dbReference type="RefSeq" id="WP_397212038.1">
    <property type="nucleotide sequence ID" value="NZ_JBGFSN010000003.1"/>
</dbReference>
<name>A0ABW7PST1_9GAMM</name>